<gene>
    <name evidence="6" type="ORF">RF679_01295</name>
</gene>
<dbReference type="Pfam" id="PF12833">
    <property type="entry name" value="HTH_18"/>
    <property type="match status" value="1"/>
</dbReference>
<evidence type="ECO:0000259" key="5">
    <source>
        <dbReference type="PROSITE" id="PS50045"/>
    </source>
</evidence>
<reference evidence="6" key="1">
    <citation type="submission" date="2023-09" db="EMBL/GenBank/DDBJ databases">
        <title>Undibacterium sp. 20NA77.5 isolated from freshwater.</title>
        <authorList>
            <person name="Le V."/>
            <person name="Ko S.-R."/>
            <person name="Ahn C.-Y."/>
            <person name="Oh H.-M."/>
        </authorList>
    </citation>
    <scope>NUCLEOTIDE SEQUENCE</scope>
    <source>
        <strain evidence="6">20NA77.5</strain>
    </source>
</reference>
<dbReference type="RefSeq" id="WP_309482422.1">
    <property type="nucleotide sequence ID" value="NZ_CP133720.1"/>
</dbReference>
<dbReference type="PROSITE" id="PS01124">
    <property type="entry name" value="HTH_ARAC_FAMILY_2"/>
    <property type="match status" value="1"/>
</dbReference>
<feature type="domain" description="Sigma-54 factor interaction" evidence="5">
    <location>
        <begin position="159"/>
        <end position="359"/>
    </location>
</feature>
<dbReference type="PANTHER" id="PTHR43280:SF2">
    <property type="entry name" value="HTH-TYPE TRANSCRIPTIONAL REGULATOR EXSA"/>
    <property type="match status" value="1"/>
</dbReference>
<protein>
    <submittedName>
        <fullName evidence="6">Helix-turn-helix domain-containing protein</fullName>
    </submittedName>
</protein>
<dbReference type="EMBL" id="CP133720">
    <property type="protein sequence ID" value="WMW80931.1"/>
    <property type="molecule type" value="Genomic_DNA"/>
</dbReference>
<dbReference type="SUPFAM" id="SSF46689">
    <property type="entry name" value="Homeodomain-like"/>
    <property type="match status" value="2"/>
</dbReference>
<evidence type="ECO:0000256" key="3">
    <source>
        <dbReference type="ARBA" id="ARBA00023163"/>
    </source>
</evidence>
<dbReference type="Gene3D" id="1.10.8.60">
    <property type="match status" value="1"/>
</dbReference>
<keyword evidence="1" id="KW-0805">Transcription regulation</keyword>
<organism evidence="6 7">
    <name type="scientific">Undibacterium cyanobacteriorum</name>
    <dbReference type="NCBI Taxonomy" id="3073561"/>
    <lineage>
        <taxon>Bacteria</taxon>
        <taxon>Pseudomonadati</taxon>
        <taxon>Pseudomonadota</taxon>
        <taxon>Betaproteobacteria</taxon>
        <taxon>Burkholderiales</taxon>
        <taxon>Oxalobacteraceae</taxon>
        <taxon>Undibacterium</taxon>
    </lineage>
</organism>
<name>A0ABY9RI86_9BURK</name>
<dbReference type="InterPro" id="IPR002078">
    <property type="entry name" value="Sigma_54_int"/>
</dbReference>
<dbReference type="Gene3D" id="3.40.50.300">
    <property type="entry name" value="P-loop containing nucleotide triphosphate hydrolases"/>
    <property type="match status" value="1"/>
</dbReference>
<evidence type="ECO:0000313" key="7">
    <source>
        <dbReference type="Proteomes" id="UP001181355"/>
    </source>
</evidence>
<dbReference type="SUPFAM" id="SSF52540">
    <property type="entry name" value="P-loop containing nucleoside triphosphate hydrolases"/>
    <property type="match status" value="1"/>
</dbReference>
<dbReference type="PANTHER" id="PTHR43280">
    <property type="entry name" value="ARAC-FAMILY TRANSCRIPTIONAL REGULATOR"/>
    <property type="match status" value="1"/>
</dbReference>
<proteinExistence type="predicted"/>
<evidence type="ECO:0000256" key="1">
    <source>
        <dbReference type="ARBA" id="ARBA00023015"/>
    </source>
</evidence>
<dbReference type="PROSITE" id="PS50045">
    <property type="entry name" value="SIGMA54_INTERACT_4"/>
    <property type="match status" value="1"/>
</dbReference>
<evidence type="ECO:0000259" key="4">
    <source>
        <dbReference type="PROSITE" id="PS01124"/>
    </source>
</evidence>
<dbReference type="Proteomes" id="UP001181355">
    <property type="component" value="Chromosome"/>
</dbReference>
<feature type="domain" description="HTH araC/xylS-type" evidence="4">
    <location>
        <begin position="427"/>
        <end position="526"/>
    </location>
</feature>
<dbReference type="Gene3D" id="1.10.10.60">
    <property type="entry name" value="Homeodomain-like"/>
    <property type="match status" value="2"/>
</dbReference>
<dbReference type="Pfam" id="PF00158">
    <property type="entry name" value="Sigma54_activat"/>
    <property type="match status" value="1"/>
</dbReference>
<keyword evidence="7" id="KW-1185">Reference proteome</keyword>
<keyword evidence="3" id="KW-0804">Transcription</keyword>
<keyword evidence="2" id="KW-0238">DNA-binding</keyword>
<evidence type="ECO:0000256" key="2">
    <source>
        <dbReference type="ARBA" id="ARBA00023125"/>
    </source>
</evidence>
<dbReference type="InterPro" id="IPR009057">
    <property type="entry name" value="Homeodomain-like_sf"/>
</dbReference>
<dbReference type="PRINTS" id="PR00032">
    <property type="entry name" value="HTHARAC"/>
</dbReference>
<sequence>MHAVVSPLAAESPRLERLHALVASEESTPAPSQSDWIVQWRQDIEAFLSPLAQEVLSHPGFIQVRVDYQRDGQLEPVISCAAQIGIAYLPTTSHQVINASMARQHRWVLKIHAAFLPQWLSLHEAQMELEVLATQLADRLDSLHVRQQIKEQYQSSASWRGQSQSLRQLEARLSRLAHSRLPIIIFGERGCGKVPAAMSLHCYRYALQAPFVQHDCRHWKSGEAPRELPRLAELARGGSLYLAHADVLVDTDHSYLRDFAAKFCQQTLLILGSRTEASLLSSHREHSNQFAEWADFHGMAVHLPPLRERVADIRALSEHLLQEDRLKLDCSTDAWETLESFLWPENGTQLNAVLRKAAALAQGVLHAESLLEWFPKLRCHQQMVIRAEPVENSPTHDDSAIILSQRRDCIFKWFGLTQPENEHPALMRALDYIWKHYQSALTLTTVADKACVSTSHLSYLFKQRLQRSFKQILTEIRIDKAKHIFENMPARQITQVCMDVGFADLSHFEKTFKRMVGLKPRCYRQQFRQALSTQT</sequence>
<evidence type="ECO:0000313" key="6">
    <source>
        <dbReference type="EMBL" id="WMW80931.1"/>
    </source>
</evidence>
<accession>A0ABY9RI86</accession>
<dbReference type="InterPro" id="IPR018060">
    <property type="entry name" value="HTH_AraC"/>
</dbReference>
<dbReference type="SMART" id="SM00342">
    <property type="entry name" value="HTH_ARAC"/>
    <property type="match status" value="1"/>
</dbReference>
<dbReference type="InterPro" id="IPR020449">
    <property type="entry name" value="Tscrpt_reg_AraC-type_HTH"/>
</dbReference>
<dbReference type="InterPro" id="IPR027417">
    <property type="entry name" value="P-loop_NTPase"/>
</dbReference>